<evidence type="ECO:0000313" key="2">
    <source>
        <dbReference type="EMBL" id="AIY40760.1"/>
    </source>
</evidence>
<evidence type="ECO:0000313" key="3">
    <source>
        <dbReference type="Proteomes" id="UP000030302"/>
    </source>
</evidence>
<accession>A0A0A1FAJ9</accession>
<gene>
    <name evidence="2" type="ORF">LT85_1602</name>
</gene>
<protein>
    <submittedName>
        <fullName evidence="2">Uncharacterized protein</fullName>
    </submittedName>
</protein>
<dbReference type="HOGENOM" id="CLU_3214779_0_0_4"/>
<dbReference type="STRING" id="279058.LT85_1602"/>
<dbReference type="Proteomes" id="UP000030302">
    <property type="component" value="Chromosome"/>
</dbReference>
<reference evidence="3" key="1">
    <citation type="journal article" date="2014" name="Soil Biol. Biochem.">
        <title>Structure and function of bacterial communities in ageing soils: Insights from the Mendocino ecological staircase.</title>
        <authorList>
            <person name="Uroz S."/>
            <person name="Tech J.J."/>
            <person name="Sawaya N.A."/>
            <person name="Frey-Klett P."/>
            <person name="Leveau J.H.J."/>
        </authorList>
    </citation>
    <scope>NUCLEOTIDE SEQUENCE [LARGE SCALE GENOMIC DNA]</scope>
    <source>
        <strain evidence="3">Cal35</strain>
    </source>
</reference>
<keyword evidence="3" id="KW-1185">Reference proteome</keyword>
<sequence length="44" mass="4582">MLPVVGVDSAATGCDLLRAYYVQKASSEGSNLSPVLRGGRSDKI</sequence>
<organism evidence="2 3">
    <name type="scientific">Collimonas arenae</name>
    <dbReference type="NCBI Taxonomy" id="279058"/>
    <lineage>
        <taxon>Bacteria</taxon>
        <taxon>Pseudomonadati</taxon>
        <taxon>Pseudomonadota</taxon>
        <taxon>Betaproteobacteria</taxon>
        <taxon>Burkholderiales</taxon>
        <taxon>Oxalobacteraceae</taxon>
        <taxon>Collimonas</taxon>
    </lineage>
</organism>
<dbReference type="KEGG" id="care:LT85_1602"/>
<name>A0A0A1FAJ9_9BURK</name>
<dbReference type="EMBL" id="CP009962">
    <property type="protein sequence ID" value="AIY40760.1"/>
    <property type="molecule type" value="Genomic_DNA"/>
</dbReference>
<feature type="region of interest" description="Disordered" evidence="1">
    <location>
        <begin position="25"/>
        <end position="44"/>
    </location>
</feature>
<proteinExistence type="predicted"/>
<evidence type="ECO:0000256" key="1">
    <source>
        <dbReference type="SAM" id="MobiDB-lite"/>
    </source>
</evidence>
<dbReference type="AlphaFoldDB" id="A0A0A1FAJ9"/>